<dbReference type="EMBL" id="FO082266">
    <property type="protein sequence ID" value="CCO19435.1"/>
    <property type="molecule type" value="Genomic_DNA"/>
</dbReference>
<evidence type="ECO:0000256" key="2">
    <source>
        <dbReference type="ARBA" id="ARBA00007867"/>
    </source>
</evidence>
<dbReference type="GeneID" id="19012184"/>
<dbReference type="InterPro" id="IPR001045">
    <property type="entry name" value="Spermi_synthase"/>
</dbReference>
<evidence type="ECO:0000256" key="3">
    <source>
        <dbReference type="ARBA" id="ARBA00012455"/>
    </source>
</evidence>
<evidence type="ECO:0000256" key="4">
    <source>
        <dbReference type="ARBA" id="ARBA00022679"/>
    </source>
</evidence>
<dbReference type="GO" id="GO:0005829">
    <property type="term" value="C:cytosol"/>
    <property type="evidence" value="ECO:0007669"/>
    <property type="project" value="TreeGrafter"/>
</dbReference>
<dbReference type="EC" id="2.5.1.16" evidence="3"/>
<dbReference type="Proteomes" id="UP000198341">
    <property type="component" value="Chromosome 13"/>
</dbReference>
<keyword evidence="4 6" id="KW-0808">Transferase</keyword>
<dbReference type="eggNOG" id="KOG1562">
    <property type="taxonomic scope" value="Eukaryota"/>
</dbReference>
<gene>
    <name evidence="9" type="ordered locus">Bathy13g02320</name>
</gene>
<evidence type="ECO:0000256" key="1">
    <source>
        <dbReference type="ARBA" id="ARBA00005123"/>
    </source>
</evidence>
<dbReference type="PROSITE" id="PS01330">
    <property type="entry name" value="PABS_1"/>
    <property type="match status" value="1"/>
</dbReference>
<evidence type="ECO:0000256" key="6">
    <source>
        <dbReference type="PROSITE-ProRule" id="PRU00354"/>
    </source>
</evidence>
<sequence>MTESAVVTHTGNNTLKDGWFSEISPEMWPGQANSLEIQEKLYDAQSEFQHVQVFKTSTYGNLLVLDGCIQATERDEFAYQEMIAHLPLCAISREPKRVLIIGGGDGGALREVTRHQYVERVEMAEIDGMVPEVSKKFMPYMARGFEDERATVMICDGVKFVESCEEGTYDCVIVDSSDPIGPASVLFEERFFRSVFKALKPGGVVCTQGECLWLHGELIGDTLEMCKKVFVGGSVSYAYCTIPTYPSGQIGFVLASKPEVDGKTVTFERPSREAPKTKEGSTLKPLKYYNSAIHSAAFVLPEFARQIVEPHLVPGNDAAA</sequence>
<evidence type="ECO:0000256" key="5">
    <source>
        <dbReference type="ARBA" id="ARBA00049307"/>
    </source>
</evidence>
<dbReference type="InterPro" id="IPR037163">
    <property type="entry name" value="Spermidine_synt_N_sf"/>
</dbReference>
<dbReference type="FunFam" id="3.40.50.150:FF:000013">
    <property type="entry name" value="Spermidine synthase"/>
    <property type="match status" value="1"/>
</dbReference>
<proteinExistence type="inferred from homology"/>
<dbReference type="STRING" id="41875.K8F3T4"/>
<dbReference type="OrthoDB" id="38125at2759"/>
<dbReference type="GO" id="GO:0004766">
    <property type="term" value="F:spermidine synthase activity"/>
    <property type="evidence" value="ECO:0007669"/>
    <property type="project" value="UniProtKB-EC"/>
</dbReference>
<comment type="pathway">
    <text evidence="1">Amine and polyamine biosynthesis; spermidine biosynthesis; spermidine from putrescine: step 1/1.</text>
</comment>
<dbReference type="PANTHER" id="PTHR11558:SF11">
    <property type="entry name" value="SPERMIDINE SYNTHASE"/>
    <property type="match status" value="1"/>
</dbReference>
<evidence type="ECO:0000256" key="7">
    <source>
        <dbReference type="RuleBase" id="RU003836"/>
    </source>
</evidence>
<dbReference type="Gene3D" id="3.40.50.150">
    <property type="entry name" value="Vaccinia Virus protein VP39"/>
    <property type="match status" value="1"/>
</dbReference>
<dbReference type="RefSeq" id="XP_007509632.1">
    <property type="nucleotide sequence ID" value="XM_007509570.1"/>
</dbReference>
<feature type="active site" description="Proton acceptor" evidence="6">
    <location>
        <position position="175"/>
    </location>
</feature>
<organism evidence="9 10">
    <name type="scientific">Bathycoccus prasinos</name>
    <dbReference type="NCBI Taxonomy" id="41875"/>
    <lineage>
        <taxon>Eukaryota</taxon>
        <taxon>Viridiplantae</taxon>
        <taxon>Chlorophyta</taxon>
        <taxon>Mamiellophyceae</taxon>
        <taxon>Mamiellales</taxon>
        <taxon>Bathycoccaceae</taxon>
        <taxon>Bathycoccus</taxon>
    </lineage>
</organism>
<protein>
    <recommendedName>
        <fullName evidence="3">spermidine synthase</fullName>
        <ecNumber evidence="3">2.5.1.16</ecNumber>
    </recommendedName>
</protein>
<comment type="catalytic activity">
    <reaction evidence="5">
        <text>S-adenosyl 3-(methylsulfanyl)propylamine + putrescine = S-methyl-5'-thioadenosine + spermidine + H(+)</text>
        <dbReference type="Rhea" id="RHEA:12721"/>
        <dbReference type="ChEBI" id="CHEBI:15378"/>
        <dbReference type="ChEBI" id="CHEBI:17509"/>
        <dbReference type="ChEBI" id="CHEBI:57443"/>
        <dbReference type="ChEBI" id="CHEBI:57834"/>
        <dbReference type="ChEBI" id="CHEBI:326268"/>
        <dbReference type="EC" id="2.5.1.16"/>
    </reaction>
</comment>
<dbReference type="Gene3D" id="2.30.140.10">
    <property type="entry name" value="Spermidine synthase, tetramerisation domain"/>
    <property type="match status" value="1"/>
</dbReference>
<keyword evidence="10" id="KW-1185">Reference proteome</keyword>
<dbReference type="NCBIfam" id="NF002010">
    <property type="entry name" value="PRK00811.1"/>
    <property type="match status" value="1"/>
</dbReference>
<dbReference type="InterPro" id="IPR035246">
    <property type="entry name" value="Spermidine_synt_N"/>
</dbReference>
<feature type="domain" description="PABS" evidence="8">
    <location>
        <begin position="17"/>
        <end position="257"/>
    </location>
</feature>
<reference evidence="9 10" key="1">
    <citation type="submission" date="2011-10" db="EMBL/GenBank/DDBJ databases">
        <authorList>
            <person name="Genoscope - CEA"/>
        </authorList>
    </citation>
    <scope>NUCLEOTIDE SEQUENCE [LARGE SCALE GENOMIC DNA]</scope>
    <source>
        <strain evidence="9 10">RCC 1105</strain>
    </source>
</reference>
<name>K8F3T4_9CHLO</name>
<dbReference type="PANTHER" id="PTHR11558">
    <property type="entry name" value="SPERMIDINE/SPERMINE SYNTHASE"/>
    <property type="match status" value="1"/>
</dbReference>
<dbReference type="InterPro" id="IPR030373">
    <property type="entry name" value="PABS_CS"/>
</dbReference>
<keyword evidence="6" id="KW-0620">Polyamine biosynthesis</keyword>
<accession>K8F3T4</accession>
<dbReference type="KEGG" id="bpg:Bathy13g02320"/>
<dbReference type="AlphaFoldDB" id="K8F3T4"/>
<dbReference type="PROSITE" id="PS51006">
    <property type="entry name" value="PABS_2"/>
    <property type="match status" value="1"/>
</dbReference>
<dbReference type="HAMAP" id="MF_00198">
    <property type="entry name" value="Spermidine_synth"/>
    <property type="match status" value="1"/>
</dbReference>
<dbReference type="Pfam" id="PF17284">
    <property type="entry name" value="Spermine_synt_N"/>
    <property type="match status" value="1"/>
</dbReference>
<evidence type="ECO:0000313" key="10">
    <source>
        <dbReference type="Proteomes" id="UP000198341"/>
    </source>
</evidence>
<dbReference type="InterPro" id="IPR029063">
    <property type="entry name" value="SAM-dependent_MTases_sf"/>
</dbReference>
<dbReference type="GO" id="GO:0008295">
    <property type="term" value="P:spermidine biosynthetic process"/>
    <property type="evidence" value="ECO:0007669"/>
    <property type="project" value="TreeGrafter"/>
</dbReference>
<evidence type="ECO:0000259" key="8">
    <source>
        <dbReference type="PROSITE" id="PS51006"/>
    </source>
</evidence>
<dbReference type="Pfam" id="PF01564">
    <property type="entry name" value="Spermine_synth"/>
    <property type="match status" value="1"/>
</dbReference>
<comment type="similarity">
    <text evidence="2 7">Belongs to the spermidine/spermine synthase family.</text>
</comment>
<dbReference type="InterPro" id="IPR030374">
    <property type="entry name" value="PABS"/>
</dbReference>
<dbReference type="SUPFAM" id="SSF53335">
    <property type="entry name" value="S-adenosyl-L-methionine-dependent methyltransferases"/>
    <property type="match status" value="1"/>
</dbReference>
<dbReference type="NCBIfam" id="TIGR00417">
    <property type="entry name" value="speE"/>
    <property type="match status" value="1"/>
</dbReference>
<evidence type="ECO:0000313" key="9">
    <source>
        <dbReference type="EMBL" id="CCO19435.1"/>
    </source>
</evidence>
<dbReference type="CDD" id="cd02440">
    <property type="entry name" value="AdoMet_MTases"/>
    <property type="match status" value="1"/>
</dbReference>